<dbReference type="PANTHER" id="PTHR12709:SF1">
    <property type="entry name" value="DNA-DIRECTED RNA POLYMERASE III SUBUNIT RPC8"/>
    <property type="match status" value="1"/>
</dbReference>
<dbReference type="GO" id="GO:0005666">
    <property type="term" value="C:RNA polymerase III complex"/>
    <property type="evidence" value="ECO:0007669"/>
    <property type="project" value="TreeGrafter"/>
</dbReference>
<organism evidence="9 10">
    <name type="scientific">Rhodotorula taiwanensis</name>
    <dbReference type="NCBI Taxonomy" id="741276"/>
    <lineage>
        <taxon>Eukaryota</taxon>
        <taxon>Fungi</taxon>
        <taxon>Dikarya</taxon>
        <taxon>Basidiomycota</taxon>
        <taxon>Pucciniomycotina</taxon>
        <taxon>Microbotryomycetes</taxon>
        <taxon>Sporidiobolales</taxon>
        <taxon>Sporidiobolaceae</taxon>
        <taxon>Rhodotorula</taxon>
    </lineage>
</organism>
<gene>
    <name evidence="9" type="ORF">BMF94_7002</name>
</gene>
<dbReference type="InterPro" id="IPR013238">
    <property type="entry name" value="RNA_pol_III_Rbc25"/>
</dbReference>
<proteinExistence type="inferred from homology"/>
<dbReference type="SUPFAM" id="SSF50249">
    <property type="entry name" value="Nucleic acid-binding proteins"/>
    <property type="match status" value="1"/>
</dbReference>
<evidence type="ECO:0000256" key="2">
    <source>
        <dbReference type="ARBA" id="ARBA00009307"/>
    </source>
</evidence>
<keyword evidence="3" id="KW-0240">DNA-directed RNA polymerase</keyword>
<protein>
    <recommendedName>
        <fullName evidence="11">DNA-directed RNA polymerase</fullName>
    </recommendedName>
</protein>
<evidence type="ECO:0000256" key="5">
    <source>
        <dbReference type="ARBA" id="ARBA00023242"/>
    </source>
</evidence>
<feature type="domain" description="RNA polymerase Rpb7-like N-terminal" evidence="7">
    <location>
        <begin position="8"/>
        <end position="64"/>
    </location>
</feature>
<dbReference type="GO" id="GO:0006384">
    <property type="term" value="P:transcription initiation at RNA polymerase III promoter"/>
    <property type="evidence" value="ECO:0007669"/>
    <property type="project" value="TreeGrafter"/>
</dbReference>
<dbReference type="Pfam" id="PF08292">
    <property type="entry name" value="RNA_pol_Rbc25"/>
    <property type="match status" value="1"/>
</dbReference>
<dbReference type="STRING" id="741276.A0A2S5AZQ0"/>
<evidence type="ECO:0008006" key="11">
    <source>
        <dbReference type="Google" id="ProtNLM"/>
    </source>
</evidence>
<evidence type="ECO:0000256" key="1">
    <source>
        <dbReference type="ARBA" id="ARBA00004123"/>
    </source>
</evidence>
<evidence type="ECO:0000256" key="3">
    <source>
        <dbReference type="ARBA" id="ARBA00022478"/>
    </source>
</evidence>
<dbReference type="Gene3D" id="2.40.50.140">
    <property type="entry name" value="Nucleic acid-binding proteins"/>
    <property type="match status" value="1"/>
</dbReference>
<dbReference type="AlphaFoldDB" id="A0A2S5AZQ0"/>
<keyword evidence="4" id="KW-0804">Transcription</keyword>
<feature type="compositionally biased region" description="Low complexity" evidence="6">
    <location>
        <begin position="181"/>
        <end position="201"/>
    </location>
</feature>
<dbReference type="OrthoDB" id="10256606at2759"/>
<dbReference type="PANTHER" id="PTHR12709">
    <property type="entry name" value="DNA-DIRECTED RNA POLYMERASE II, III"/>
    <property type="match status" value="1"/>
</dbReference>
<dbReference type="CDD" id="cd04330">
    <property type="entry name" value="RNAP_III_Rpc25_N"/>
    <property type="match status" value="1"/>
</dbReference>
<accession>A0A2S5AZQ0</accession>
<evidence type="ECO:0000313" key="9">
    <source>
        <dbReference type="EMBL" id="POY70012.1"/>
    </source>
</evidence>
<sequence>MFTFCIQKDTIRVEARDFHKDPVDAIREEIHRRYANKVIPNVGLCISLLDILSASEGGVLYGDGCLYYKTEFRLIIFRPYIGEALVGRVKSQSPAGIVISVGFFDDILVPPNLLPDYSTFDHDRRSYFWFPSEGADEPRPTVKELLNQPEDAKLFIGRKDWVRIRVEEEHWDDTSPTSGKAKAPLAASAPAAQGEQQAPVAETRTNGKPPYSLVCSMAEDGMGVLDWWEGE</sequence>
<dbReference type="InterPro" id="IPR045113">
    <property type="entry name" value="Rpb7-like"/>
</dbReference>
<feature type="region of interest" description="Disordered" evidence="6">
    <location>
        <begin position="170"/>
        <end position="206"/>
    </location>
</feature>
<dbReference type="Gene3D" id="3.30.1490.120">
    <property type="entry name" value="RNA polymerase Rpb7-like, N-terminal domain"/>
    <property type="match status" value="1"/>
</dbReference>
<dbReference type="Proteomes" id="UP000237144">
    <property type="component" value="Unassembled WGS sequence"/>
</dbReference>
<dbReference type="EMBL" id="PJQD01000155">
    <property type="protein sequence ID" value="POY70012.1"/>
    <property type="molecule type" value="Genomic_DNA"/>
</dbReference>
<comment type="caution">
    <text evidence="9">The sequence shown here is derived from an EMBL/GenBank/DDBJ whole genome shotgun (WGS) entry which is preliminary data.</text>
</comment>
<dbReference type="SUPFAM" id="SSF88798">
    <property type="entry name" value="N-terminal, heterodimerisation domain of RBP7 (RpoE)"/>
    <property type="match status" value="1"/>
</dbReference>
<reference evidence="9 10" key="1">
    <citation type="journal article" date="2018" name="Front. Microbiol.">
        <title>Prospects for Fungal Bioremediation of Acidic Radioactive Waste Sites: Characterization and Genome Sequence of Rhodotorula taiwanensis MD1149.</title>
        <authorList>
            <person name="Tkavc R."/>
            <person name="Matrosova V.Y."/>
            <person name="Grichenko O.E."/>
            <person name="Gostincar C."/>
            <person name="Volpe R.P."/>
            <person name="Klimenkova P."/>
            <person name="Gaidamakova E.K."/>
            <person name="Zhou C.E."/>
            <person name="Stewart B.J."/>
            <person name="Lyman M.G."/>
            <person name="Malfatti S.A."/>
            <person name="Rubinfeld B."/>
            <person name="Courtot M."/>
            <person name="Singh J."/>
            <person name="Dalgard C.L."/>
            <person name="Hamilton T."/>
            <person name="Frey K.G."/>
            <person name="Gunde-Cimerman N."/>
            <person name="Dugan L."/>
            <person name="Daly M.J."/>
        </authorList>
    </citation>
    <scope>NUCLEOTIDE SEQUENCE [LARGE SCALE GENOMIC DNA]</scope>
    <source>
        <strain evidence="9 10">MD1149</strain>
    </source>
</reference>
<evidence type="ECO:0000259" key="8">
    <source>
        <dbReference type="Pfam" id="PF08292"/>
    </source>
</evidence>
<evidence type="ECO:0000259" key="7">
    <source>
        <dbReference type="Pfam" id="PF03876"/>
    </source>
</evidence>
<evidence type="ECO:0000313" key="10">
    <source>
        <dbReference type="Proteomes" id="UP000237144"/>
    </source>
</evidence>
<name>A0A2S5AZQ0_9BASI</name>
<dbReference type="InterPro" id="IPR036898">
    <property type="entry name" value="RNA_pol_Rpb7-like_N_sf"/>
</dbReference>
<keyword evidence="5" id="KW-0539">Nucleus</keyword>
<evidence type="ECO:0000256" key="6">
    <source>
        <dbReference type="SAM" id="MobiDB-lite"/>
    </source>
</evidence>
<dbReference type="InterPro" id="IPR005576">
    <property type="entry name" value="Rpb7-like_N"/>
</dbReference>
<dbReference type="Pfam" id="PF03876">
    <property type="entry name" value="SHS2_Rpb7-N"/>
    <property type="match status" value="1"/>
</dbReference>
<evidence type="ECO:0000256" key="4">
    <source>
        <dbReference type="ARBA" id="ARBA00023163"/>
    </source>
</evidence>
<dbReference type="InterPro" id="IPR012340">
    <property type="entry name" value="NA-bd_OB-fold"/>
</dbReference>
<feature type="domain" description="RNA polymerase III subunit Rpc25" evidence="8">
    <location>
        <begin position="83"/>
        <end position="228"/>
    </location>
</feature>
<comment type="similarity">
    <text evidence="2">Belongs to the eukaryotic RPB7/RPC8 RNA polymerase subunit family.</text>
</comment>
<comment type="subcellular location">
    <subcellularLocation>
        <location evidence="1">Nucleus</location>
    </subcellularLocation>
</comment>
<keyword evidence="10" id="KW-1185">Reference proteome</keyword>